<protein>
    <submittedName>
        <fullName evidence="4">Pentapeptide repeat containing protein</fullName>
    </submittedName>
</protein>
<sequence length="395" mass="43065">MTEIDYLELIKQGAEPWNRWREDHPDDSPDLTAAYLFEADLREFNLARVNLDRACLIGANLQGANLQGANLDNAYGSKANVSHGNLHQANLSGADFSHAHFVQANLTQVEALGTNFSGATLTGACVQAWQVNAQTDLSGVHCDYVYWGAVPEKRQPSDRTFATDEFARWVRETFEPPVATSLPSPVDTNRPGPSQYPGPRWTLWAAGIGMVGLAIASLLVVILRPRPLADPLADLPSGEIDVSSLPCNEPAPGPLPNRPADYEYANGVEFYGSIENGAPADGRGTMVYPNGDRYDGEFQGGKRNGCGTFTFDSGRRYMGQFQDDDFQGIGIWMLEGGHYYIGQFQDNRCHGWGTFLFPDGSSTSGNWQDGRFVGDDTLSCDRGVPSDPKTTTPEG</sequence>
<reference evidence="4 5" key="1">
    <citation type="journal article" date="2016" name="Biochim. Biophys. Acta">
        <title>Characterization of red-shifted phycobilisomes isolated from the chlorophyll f-containing cyanobacterium Halomicronema hongdechloris.</title>
        <authorList>
            <person name="Li Y."/>
            <person name="Lin Y."/>
            <person name="Garvey C.J."/>
            <person name="Birch D."/>
            <person name="Corkery R.W."/>
            <person name="Loughlin P.C."/>
            <person name="Scheer H."/>
            <person name="Willows R.D."/>
            <person name="Chen M."/>
        </authorList>
    </citation>
    <scope>NUCLEOTIDE SEQUENCE [LARGE SCALE GENOMIC DNA]</scope>
    <source>
        <strain evidence="4 5">C2206</strain>
    </source>
</reference>
<keyword evidence="1" id="KW-0677">Repeat</keyword>
<dbReference type="SUPFAM" id="SSF82185">
    <property type="entry name" value="Histone H3 K4-specific methyltransferase SET7/9 N-terminal domain"/>
    <property type="match status" value="1"/>
</dbReference>
<organism evidence="4 5">
    <name type="scientific">Halomicronema hongdechloris C2206</name>
    <dbReference type="NCBI Taxonomy" id="1641165"/>
    <lineage>
        <taxon>Bacteria</taxon>
        <taxon>Bacillati</taxon>
        <taxon>Cyanobacteriota</taxon>
        <taxon>Cyanophyceae</taxon>
        <taxon>Nodosilineales</taxon>
        <taxon>Nodosilineaceae</taxon>
        <taxon>Halomicronema</taxon>
    </lineage>
</organism>
<dbReference type="EMBL" id="CP021983">
    <property type="protein sequence ID" value="ASC74034.1"/>
    <property type="molecule type" value="Genomic_DNA"/>
</dbReference>
<evidence type="ECO:0000313" key="4">
    <source>
        <dbReference type="EMBL" id="ASC74034.1"/>
    </source>
</evidence>
<dbReference type="Gene3D" id="2.20.110.10">
    <property type="entry name" value="Histone H3 K4-specific methyltransferase SET7/9 N-terminal domain"/>
    <property type="match status" value="2"/>
</dbReference>
<evidence type="ECO:0000313" key="5">
    <source>
        <dbReference type="Proteomes" id="UP000191901"/>
    </source>
</evidence>
<dbReference type="Gene3D" id="2.160.20.80">
    <property type="entry name" value="E3 ubiquitin-protein ligase SopA"/>
    <property type="match status" value="1"/>
</dbReference>
<gene>
    <name evidence="4" type="ORF">XM38_050080</name>
</gene>
<evidence type="ECO:0000256" key="3">
    <source>
        <dbReference type="SAM" id="Phobius"/>
    </source>
</evidence>
<dbReference type="OrthoDB" id="5782056at2"/>
<keyword evidence="3" id="KW-1133">Transmembrane helix</keyword>
<keyword evidence="5" id="KW-1185">Reference proteome</keyword>
<feature type="transmembrane region" description="Helical" evidence="3">
    <location>
        <begin position="201"/>
        <end position="223"/>
    </location>
</feature>
<dbReference type="Pfam" id="PF02493">
    <property type="entry name" value="MORN"/>
    <property type="match status" value="3"/>
</dbReference>
<proteinExistence type="predicted"/>
<dbReference type="RefSeq" id="WP_080805179.1">
    <property type="nucleotide sequence ID" value="NZ_CP021983.2"/>
</dbReference>
<name>A0A1Z3HUQ0_9CYAN</name>
<dbReference type="PANTHER" id="PTHR23084">
    <property type="entry name" value="PHOSPHATIDYLINOSITOL-4-PHOSPHATE 5-KINASE RELATED"/>
    <property type="match status" value="1"/>
</dbReference>
<evidence type="ECO:0000256" key="2">
    <source>
        <dbReference type="SAM" id="MobiDB-lite"/>
    </source>
</evidence>
<evidence type="ECO:0000256" key="1">
    <source>
        <dbReference type="ARBA" id="ARBA00022737"/>
    </source>
</evidence>
<dbReference type="KEGG" id="hhg:XM38_050080"/>
<feature type="region of interest" description="Disordered" evidence="2">
    <location>
        <begin position="376"/>
        <end position="395"/>
    </location>
</feature>
<keyword evidence="3" id="KW-0812">Transmembrane</keyword>
<dbReference type="InterPro" id="IPR001646">
    <property type="entry name" value="5peptide_repeat"/>
</dbReference>
<dbReference type="SMART" id="SM00698">
    <property type="entry name" value="MORN"/>
    <property type="match status" value="3"/>
</dbReference>
<dbReference type="InterPro" id="IPR003409">
    <property type="entry name" value="MORN"/>
</dbReference>
<dbReference type="Pfam" id="PF00805">
    <property type="entry name" value="Pentapeptide"/>
    <property type="match status" value="1"/>
</dbReference>
<dbReference type="Proteomes" id="UP000191901">
    <property type="component" value="Chromosome"/>
</dbReference>
<dbReference type="STRING" id="1641165.XM38_01170"/>
<dbReference type="PANTHER" id="PTHR23084:SF263">
    <property type="entry name" value="MORN REPEAT-CONTAINING PROTEIN 1"/>
    <property type="match status" value="1"/>
</dbReference>
<accession>A0A1Z3HUQ0</accession>
<keyword evidence="3" id="KW-0472">Membrane</keyword>
<dbReference type="AlphaFoldDB" id="A0A1Z3HUQ0"/>
<dbReference type="SUPFAM" id="SSF141571">
    <property type="entry name" value="Pentapeptide repeat-like"/>
    <property type="match status" value="1"/>
</dbReference>